<dbReference type="OrthoDB" id="79452at2759"/>
<dbReference type="InterPro" id="IPR050729">
    <property type="entry name" value="Rho-GAP"/>
</dbReference>
<dbReference type="PANTHER" id="PTHR23176:SF129">
    <property type="entry name" value="RHO GTPASE ACTIVATING PROTEIN AT 16F, ISOFORM E-RELATED"/>
    <property type="match status" value="1"/>
</dbReference>
<comment type="caution">
    <text evidence="4">The sequence shown here is derived from an EMBL/GenBank/DDBJ whole genome shotgun (WGS) entry which is preliminary data.</text>
</comment>
<evidence type="ECO:0000313" key="4">
    <source>
        <dbReference type="EMBL" id="VDI56650.1"/>
    </source>
</evidence>
<dbReference type="InterPro" id="IPR000198">
    <property type="entry name" value="RhoGAP_dom"/>
</dbReference>
<dbReference type="EMBL" id="UYJE01007637">
    <property type="protein sequence ID" value="VDI56650.1"/>
    <property type="molecule type" value="Genomic_DNA"/>
</dbReference>
<proteinExistence type="predicted"/>
<dbReference type="SMART" id="SM00324">
    <property type="entry name" value="RhoGAP"/>
    <property type="match status" value="1"/>
</dbReference>
<dbReference type="AlphaFoldDB" id="A0A8B6FZK0"/>
<feature type="compositionally biased region" description="Polar residues" evidence="2">
    <location>
        <begin position="198"/>
        <end position="209"/>
    </location>
</feature>
<reference evidence="4" key="1">
    <citation type="submission" date="2018-11" db="EMBL/GenBank/DDBJ databases">
        <authorList>
            <person name="Alioto T."/>
            <person name="Alioto T."/>
        </authorList>
    </citation>
    <scope>NUCLEOTIDE SEQUENCE</scope>
</reference>
<keyword evidence="1" id="KW-0343">GTPase activation</keyword>
<evidence type="ECO:0000259" key="3">
    <source>
        <dbReference type="PROSITE" id="PS50238"/>
    </source>
</evidence>
<dbReference type="GO" id="GO:0007165">
    <property type="term" value="P:signal transduction"/>
    <property type="evidence" value="ECO:0007669"/>
    <property type="project" value="InterPro"/>
</dbReference>
<dbReference type="PROSITE" id="PS50238">
    <property type="entry name" value="RHOGAP"/>
    <property type="match status" value="1"/>
</dbReference>
<dbReference type="GO" id="GO:0005096">
    <property type="term" value="F:GTPase activator activity"/>
    <property type="evidence" value="ECO:0007669"/>
    <property type="project" value="UniProtKB-KW"/>
</dbReference>
<accession>A0A8B6FZK0</accession>
<dbReference type="Pfam" id="PF00620">
    <property type="entry name" value="RhoGAP"/>
    <property type="match status" value="1"/>
</dbReference>
<dbReference type="Proteomes" id="UP000596742">
    <property type="component" value="Unassembled WGS sequence"/>
</dbReference>
<feature type="domain" description="Rho-GAP" evidence="3">
    <location>
        <begin position="852"/>
        <end position="1035"/>
    </location>
</feature>
<name>A0A8B6FZK0_MYTGA</name>
<protein>
    <recommendedName>
        <fullName evidence="3">Rho-GAP domain-containing protein</fullName>
    </recommendedName>
</protein>
<gene>
    <name evidence="4" type="ORF">MGAL_10B054557</name>
</gene>
<evidence type="ECO:0000313" key="5">
    <source>
        <dbReference type="Proteomes" id="UP000596742"/>
    </source>
</evidence>
<dbReference type="GO" id="GO:0005737">
    <property type="term" value="C:cytoplasm"/>
    <property type="evidence" value="ECO:0007669"/>
    <property type="project" value="TreeGrafter"/>
</dbReference>
<dbReference type="SUPFAM" id="SSF50729">
    <property type="entry name" value="PH domain-like"/>
    <property type="match status" value="1"/>
</dbReference>
<sequence>MCDKVLGKEEEQLNKYLHEKTHDFFHFLNPNEECCKCPVTPSSLRIRRSRFMLLFCHKESTNPCTESEGRKCICAVTPNEVCLDEIDVDLLHMLLVSSHIPISQKNMLESLYKQRYRVFQCWKSNKPVNFDELWTETEDIIKNIAYEMGGKMSASTWNNFLRRQKNSEPTIYSAKLSLKILEIEFETVNVTVTSMEDTTTGIHDNSNNENQDDGKQGNESGVFEGENQPQRVINLYSETLIIGDHCIFQNTGMSEASEIKINEYVQEQKKGNMNLLHRKGNVACLVNVDNESSESSIDTQRGTFCENDESKARIEWKVAGDGLDYEKMERILKMMDGLEIVAGAFAEIEFVRTGSVVIGTLFPALIVDDQSQFIKGIAKFLDTILDRCQIDISQDCIIKINIVVKKDRVISRKKSEMTTSAQMMQNQYCDYCTDKDTTLRSLLHQLKQMESTIIIATSGQITHANTCPMPLQKKNISIKTESPFKCVKCASKEIEIVSLKSKITKLEDQSKKTGVYGKMAHRRTFSDSTITSYDEFDDNKNVYDIIKDDIKNPLFSKVRCKRSCKYSDCDGIISELKEGETYRLLQKIGDWYEIVSEVPGCQSSFVLSKYIQVDDSTTDDFHSAEKIENISPQPKPVPRKSVSQLQFSTPKDLQKEKRLSLQFTEARSSIENFMRKSDFLKNKVKSLPADFETKDLFEGFVRRIKLSDSKYKDISSTCRQYVKFEGDVLAFYKERPKMIGEKAELKIELKDCIMKDKGDDDVCIELLTANGDNYLLYAEDKDSKMNLFLQISQKINEQDNAPDVEKDKDTQGGRAKPDFMKIVRMLMNFFSRRPRKESLESRGILKAEIFGSSIKEICETEKTKIPKFLQNCIAAIERSEITSDIYSKHENTVAVQTLRYQIEHENAALESSTPDVNSLTDLLLLFFEELKTPLLPFSLCSVMKQPEQKRKLLLKDRMNSLPICHKETFCFLLKHFLRLIEKYNVNIERLATTVGPALIRPRPEGEAQKEKCTWKNDDYPAKIIVLCLKEKSHFLNV</sequence>
<keyword evidence="5" id="KW-1185">Reference proteome</keyword>
<evidence type="ECO:0000256" key="2">
    <source>
        <dbReference type="SAM" id="MobiDB-lite"/>
    </source>
</evidence>
<dbReference type="SUPFAM" id="SSF48350">
    <property type="entry name" value="GTPase activation domain, GAP"/>
    <property type="match status" value="1"/>
</dbReference>
<dbReference type="PANTHER" id="PTHR23176">
    <property type="entry name" value="RHO/RAC/CDC GTPASE-ACTIVATING PROTEIN"/>
    <property type="match status" value="1"/>
</dbReference>
<dbReference type="InterPro" id="IPR008936">
    <property type="entry name" value="Rho_GTPase_activation_prot"/>
</dbReference>
<dbReference type="Gene3D" id="1.10.555.10">
    <property type="entry name" value="Rho GTPase activation protein"/>
    <property type="match status" value="1"/>
</dbReference>
<feature type="region of interest" description="Disordered" evidence="2">
    <location>
        <begin position="198"/>
        <end position="228"/>
    </location>
</feature>
<evidence type="ECO:0000256" key="1">
    <source>
        <dbReference type="ARBA" id="ARBA00022468"/>
    </source>
</evidence>
<organism evidence="4 5">
    <name type="scientific">Mytilus galloprovincialis</name>
    <name type="common">Mediterranean mussel</name>
    <dbReference type="NCBI Taxonomy" id="29158"/>
    <lineage>
        <taxon>Eukaryota</taxon>
        <taxon>Metazoa</taxon>
        <taxon>Spiralia</taxon>
        <taxon>Lophotrochozoa</taxon>
        <taxon>Mollusca</taxon>
        <taxon>Bivalvia</taxon>
        <taxon>Autobranchia</taxon>
        <taxon>Pteriomorphia</taxon>
        <taxon>Mytilida</taxon>
        <taxon>Mytiloidea</taxon>
        <taxon>Mytilidae</taxon>
        <taxon>Mytilinae</taxon>
        <taxon>Mytilus</taxon>
    </lineage>
</organism>